<dbReference type="InterPro" id="IPR024088">
    <property type="entry name" value="Tyr-tRNA-ligase_bac-type"/>
</dbReference>
<evidence type="ECO:0000313" key="11">
    <source>
        <dbReference type="Proteomes" id="UP000176192"/>
    </source>
</evidence>
<dbReference type="Gene3D" id="3.40.50.620">
    <property type="entry name" value="HUPs"/>
    <property type="match status" value="1"/>
</dbReference>
<dbReference type="InterPro" id="IPR014729">
    <property type="entry name" value="Rossmann-like_a/b/a_fold"/>
</dbReference>
<dbReference type="PRINTS" id="PR01040">
    <property type="entry name" value="TRNASYNTHTYR"/>
</dbReference>
<comment type="similarity">
    <text evidence="9">Belongs to the class-I aminoacyl-tRNA synthetase family.</text>
</comment>
<evidence type="ECO:0000256" key="6">
    <source>
        <dbReference type="ARBA" id="ARBA00023146"/>
    </source>
</evidence>
<dbReference type="GO" id="GO:0006437">
    <property type="term" value="P:tyrosyl-tRNA aminoacylation"/>
    <property type="evidence" value="ECO:0007669"/>
    <property type="project" value="UniProtKB-UniRule"/>
</dbReference>
<gene>
    <name evidence="10" type="ORF">A3G06_00265</name>
</gene>
<evidence type="ECO:0000313" key="10">
    <source>
        <dbReference type="EMBL" id="OGJ02811.1"/>
    </source>
</evidence>
<dbReference type="GO" id="GO:0004831">
    <property type="term" value="F:tyrosine-tRNA ligase activity"/>
    <property type="evidence" value="ECO:0007669"/>
    <property type="project" value="UniProtKB-UniRule"/>
</dbReference>
<comment type="caution">
    <text evidence="10">The sequence shown here is derived from an EMBL/GenBank/DDBJ whole genome shotgun (WGS) entry which is preliminary data.</text>
</comment>
<dbReference type="PANTHER" id="PTHR11766:SF1">
    <property type="entry name" value="TYROSINE--TRNA LIGASE"/>
    <property type="match status" value="1"/>
</dbReference>
<evidence type="ECO:0000256" key="5">
    <source>
        <dbReference type="ARBA" id="ARBA00022917"/>
    </source>
</evidence>
<evidence type="ECO:0000256" key="8">
    <source>
        <dbReference type="NCBIfam" id="TIGR00234"/>
    </source>
</evidence>
<keyword evidence="4 9" id="KW-0067">ATP-binding</keyword>
<dbReference type="InterPro" id="IPR001412">
    <property type="entry name" value="aa-tRNA-synth_I_CS"/>
</dbReference>
<evidence type="ECO:0000256" key="4">
    <source>
        <dbReference type="ARBA" id="ARBA00022840"/>
    </source>
</evidence>
<dbReference type="SUPFAM" id="SSF52374">
    <property type="entry name" value="Nucleotidylyl transferase"/>
    <property type="match status" value="1"/>
</dbReference>
<dbReference type="InterPro" id="IPR002307">
    <property type="entry name" value="Tyr-tRNA-ligase"/>
</dbReference>
<evidence type="ECO:0000256" key="3">
    <source>
        <dbReference type="ARBA" id="ARBA00022741"/>
    </source>
</evidence>
<dbReference type="GO" id="GO:0005829">
    <property type="term" value="C:cytosol"/>
    <property type="evidence" value="ECO:0007669"/>
    <property type="project" value="TreeGrafter"/>
</dbReference>
<evidence type="ECO:0000256" key="7">
    <source>
        <dbReference type="ARBA" id="ARBA00048248"/>
    </source>
</evidence>
<keyword evidence="6 9" id="KW-0030">Aminoacyl-tRNA synthetase</keyword>
<dbReference type="Proteomes" id="UP000176192">
    <property type="component" value="Unassembled WGS sequence"/>
</dbReference>
<comment type="catalytic activity">
    <reaction evidence="7">
        <text>tRNA(Tyr) + L-tyrosine + ATP = L-tyrosyl-tRNA(Tyr) + AMP + diphosphate + H(+)</text>
        <dbReference type="Rhea" id="RHEA:10220"/>
        <dbReference type="Rhea" id="RHEA-COMP:9706"/>
        <dbReference type="Rhea" id="RHEA-COMP:9707"/>
        <dbReference type="ChEBI" id="CHEBI:15378"/>
        <dbReference type="ChEBI" id="CHEBI:30616"/>
        <dbReference type="ChEBI" id="CHEBI:33019"/>
        <dbReference type="ChEBI" id="CHEBI:58315"/>
        <dbReference type="ChEBI" id="CHEBI:78442"/>
        <dbReference type="ChEBI" id="CHEBI:78536"/>
        <dbReference type="ChEBI" id="CHEBI:456215"/>
        <dbReference type="EC" id="6.1.1.1"/>
    </reaction>
</comment>
<keyword evidence="2 9" id="KW-0436">Ligase</keyword>
<dbReference type="GO" id="GO:0005524">
    <property type="term" value="F:ATP binding"/>
    <property type="evidence" value="ECO:0007669"/>
    <property type="project" value="UniProtKB-KW"/>
</dbReference>
<accession>A0A1F6Y8X0</accession>
<dbReference type="Gene3D" id="1.10.240.10">
    <property type="entry name" value="Tyrosyl-Transfer RNA Synthetase"/>
    <property type="match status" value="1"/>
</dbReference>
<dbReference type="AlphaFoldDB" id="A0A1F6Y8X0"/>
<sequence>MTDPIDELLTRGVDKIYPSREELEKILRSGRKLKLYQGFDPTGDKLHIGHMVGLRKLAAWQALGHRVVFLIGDSTGMIGDPSGKTETRKMLSKDVVLKNAEKYKAQAGKILRFDGENPVEIRYNSEWLDKLSGLEFMRIAGELSVQQVIKRDLFKERTKQGQDVFMNEFLYPVMQAYDSIALNVDLELGGTDQMFNMLMGRKLMRHMLKKEKFVMTTLLIVDATGRKIGKTEGNAIALNDDPKELFGKIMSLPDEVVAQCFECLTTVSMDKVKEVTKEMAAGTNPMKYKKELAHQIIAELNDENSAREAEETFTRTFQRGEIPEKMEEMKGDTLMNAAVANGVVSSKTNFRKLVEENAVTNLDSGDTVLDPNLIPESGTRFRIGKKRFGKFIVVKK</sequence>
<name>A0A1F6Y8X0_9BACT</name>
<proteinExistence type="inferred from homology"/>
<evidence type="ECO:0000256" key="2">
    <source>
        <dbReference type="ARBA" id="ARBA00022598"/>
    </source>
</evidence>
<dbReference type="PANTHER" id="PTHR11766">
    <property type="entry name" value="TYROSYL-TRNA SYNTHETASE"/>
    <property type="match status" value="1"/>
</dbReference>
<dbReference type="GO" id="GO:0003723">
    <property type="term" value="F:RNA binding"/>
    <property type="evidence" value="ECO:0007669"/>
    <property type="project" value="InterPro"/>
</dbReference>
<keyword evidence="3 9" id="KW-0547">Nucleotide-binding</keyword>
<protein>
    <recommendedName>
        <fullName evidence="1 8">Tyrosine--tRNA ligase</fullName>
        <ecNumber evidence="1 8">6.1.1.1</ecNumber>
    </recommendedName>
</protein>
<dbReference type="InterPro" id="IPR002305">
    <property type="entry name" value="aa-tRNA-synth_Ic"/>
</dbReference>
<evidence type="ECO:0000256" key="9">
    <source>
        <dbReference type="RuleBase" id="RU363036"/>
    </source>
</evidence>
<dbReference type="PROSITE" id="PS00178">
    <property type="entry name" value="AA_TRNA_LIGASE_I"/>
    <property type="match status" value="1"/>
</dbReference>
<dbReference type="EMBL" id="MFVV01000033">
    <property type="protein sequence ID" value="OGJ02811.1"/>
    <property type="molecule type" value="Genomic_DNA"/>
</dbReference>
<dbReference type="Gene3D" id="3.10.290.10">
    <property type="entry name" value="RNA-binding S4 domain"/>
    <property type="match status" value="1"/>
</dbReference>
<dbReference type="CDD" id="cd00805">
    <property type="entry name" value="TyrRS_core"/>
    <property type="match status" value="1"/>
</dbReference>
<dbReference type="EC" id="6.1.1.1" evidence="1 8"/>
<dbReference type="NCBIfam" id="TIGR00234">
    <property type="entry name" value="tyrS"/>
    <property type="match status" value="1"/>
</dbReference>
<organism evidence="10 11">
    <name type="scientific">Candidatus Nomurabacteria bacterium RIFCSPLOWO2_12_FULL_46_14</name>
    <dbReference type="NCBI Taxonomy" id="1801797"/>
    <lineage>
        <taxon>Bacteria</taxon>
        <taxon>Candidatus Nomuraibacteriota</taxon>
    </lineage>
</organism>
<dbReference type="STRING" id="1801797.A3G06_00265"/>
<dbReference type="InterPro" id="IPR036986">
    <property type="entry name" value="S4_RNA-bd_sf"/>
</dbReference>
<evidence type="ECO:0000256" key="1">
    <source>
        <dbReference type="ARBA" id="ARBA00013160"/>
    </source>
</evidence>
<dbReference type="Pfam" id="PF00579">
    <property type="entry name" value="tRNA-synt_1b"/>
    <property type="match status" value="1"/>
</dbReference>
<keyword evidence="5 9" id="KW-0648">Protein biosynthesis</keyword>
<reference evidence="10 11" key="1">
    <citation type="journal article" date="2016" name="Nat. Commun.">
        <title>Thousands of microbial genomes shed light on interconnected biogeochemical processes in an aquifer system.</title>
        <authorList>
            <person name="Anantharaman K."/>
            <person name="Brown C.T."/>
            <person name="Hug L.A."/>
            <person name="Sharon I."/>
            <person name="Castelle C.J."/>
            <person name="Probst A.J."/>
            <person name="Thomas B.C."/>
            <person name="Singh A."/>
            <person name="Wilkins M.J."/>
            <person name="Karaoz U."/>
            <person name="Brodie E.L."/>
            <person name="Williams K.H."/>
            <person name="Hubbard S.S."/>
            <person name="Banfield J.F."/>
        </authorList>
    </citation>
    <scope>NUCLEOTIDE SEQUENCE [LARGE SCALE GENOMIC DNA]</scope>
</reference>